<protein>
    <submittedName>
        <fullName evidence="5">Glycosyltransferase involved in cell wall bisynthesis</fullName>
    </submittedName>
</protein>
<dbReference type="PANTHER" id="PTHR45947">
    <property type="entry name" value="SULFOQUINOVOSYL TRANSFERASE SQD2"/>
    <property type="match status" value="1"/>
</dbReference>
<accession>A0A1H9WGE1</accession>
<sequence length="351" mass="37527">MRIAMVSAQASPLAECTAQGAHVTELCAGLSASGHDVVAYTRRDDSTSPDVVRADEGHDVVHVPAGPARVITEDEFTAHLGDFAAFLAERWRVLPPDVVHSHHWTSGLASLIGAHHRQIPVVHSYHGFGESPERQRSDAETLLARRAAWITATSTAEAAHLWQLGVRRARVSVVPSGVDASLFTPEGPAEIHDGRMRVVTGNLDPCNRTAIDAALSTLDHVELVDVSPLPRRVRPGVLRSADVALCAPATDTFGSTALEAMACGVPVVATAVGALSDIVLPDVTGLLVPPRDSGRLARSLKTLLADETLREQFGIAARDRVLSRYSRRRLAQETLAAYDHLGLAAHGDRSR</sequence>
<evidence type="ECO:0000313" key="6">
    <source>
        <dbReference type="Proteomes" id="UP000199503"/>
    </source>
</evidence>
<keyword evidence="1" id="KW-0328">Glycosyltransferase</keyword>
<dbReference type="Proteomes" id="UP000199503">
    <property type="component" value="Unassembled WGS sequence"/>
</dbReference>
<dbReference type="OrthoDB" id="9810929at2"/>
<dbReference type="AlphaFoldDB" id="A0A1H9WGE1"/>
<organism evidence="5 6">
    <name type="scientific">Lentzea albida</name>
    <dbReference type="NCBI Taxonomy" id="65499"/>
    <lineage>
        <taxon>Bacteria</taxon>
        <taxon>Bacillati</taxon>
        <taxon>Actinomycetota</taxon>
        <taxon>Actinomycetes</taxon>
        <taxon>Pseudonocardiales</taxon>
        <taxon>Pseudonocardiaceae</taxon>
        <taxon>Lentzea</taxon>
    </lineage>
</organism>
<dbReference type="PANTHER" id="PTHR45947:SF3">
    <property type="entry name" value="SULFOQUINOVOSYL TRANSFERASE SQD2"/>
    <property type="match status" value="1"/>
</dbReference>
<reference evidence="6" key="1">
    <citation type="submission" date="2016-10" db="EMBL/GenBank/DDBJ databases">
        <authorList>
            <person name="Varghese N."/>
            <person name="Submissions S."/>
        </authorList>
    </citation>
    <scope>NUCLEOTIDE SEQUENCE [LARGE SCALE GENOMIC DNA]</scope>
    <source>
        <strain evidence="6">DSM 44437</strain>
    </source>
</reference>
<gene>
    <name evidence="5" type="ORF">SAMN04488000_12264</name>
</gene>
<dbReference type="STRING" id="65499.SAMN04488000_12264"/>
<dbReference type="SUPFAM" id="SSF53756">
    <property type="entry name" value="UDP-Glycosyltransferase/glycogen phosphorylase"/>
    <property type="match status" value="1"/>
</dbReference>
<feature type="domain" description="Glycosyltransferase subfamily 4-like N-terminal" evidence="4">
    <location>
        <begin position="20"/>
        <end position="181"/>
    </location>
</feature>
<feature type="domain" description="Glycosyl transferase family 1" evidence="3">
    <location>
        <begin position="237"/>
        <end position="319"/>
    </location>
</feature>
<dbReference type="EMBL" id="FOFV01000022">
    <property type="protein sequence ID" value="SES32881.1"/>
    <property type="molecule type" value="Genomic_DNA"/>
</dbReference>
<dbReference type="Pfam" id="PF00534">
    <property type="entry name" value="Glycos_transf_1"/>
    <property type="match status" value="1"/>
</dbReference>
<evidence type="ECO:0000256" key="1">
    <source>
        <dbReference type="ARBA" id="ARBA00022676"/>
    </source>
</evidence>
<evidence type="ECO:0000313" key="5">
    <source>
        <dbReference type="EMBL" id="SES32881.1"/>
    </source>
</evidence>
<evidence type="ECO:0000259" key="4">
    <source>
        <dbReference type="Pfam" id="PF13439"/>
    </source>
</evidence>
<dbReference type="RefSeq" id="WP_089925138.1">
    <property type="nucleotide sequence ID" value="NZ_FOFV01000022.1"/>
</dbReference>
<dbReference type="InterPro" id="IPR001296">
    <property type="entry name" value="Glyco_trans_1"/>
</dbReference>
<dbReference type="Pfam" id="PF13439">
    <property type="entry name" value="Glyco_transf_4"/>
    <property type="match status" value="1"/>
</dbReference>
<proteinExistence type="predicted"/>
<dbReference type="InterPro" id="IPR050194">
    <property type="entry name" value="Glycosyltransferase_grp1"/>
</dbReference>
<dbReference type="GO" id="GO:0016757">
    <property type="term" value="F:glycosyltransferase activity"/>
    <property type="evidence" value="ECO:0007669"/>
    <property type="project" value="UniProtKB-KW"/>
</dbReference>
<dbReference type="GO" id="GO:1901137">
    <property type="term" value="P:carbohydrate derivative biosynthetic process"/>
    <property type="evidence" value="ECO:0007669"/>
    <property type="project" value="UniProtKB-ARBA"/>
</dbReference>
<dbReference type="Gene3D" id="3.40.50.2000">
    <property type="entry name" value="Glycogen Phosphorylase B"/>
    <property type="match status" value="3"/>
</dbReference>
<dbReference type="InterPro" id="IPR028098">
    <property type="entry name" value="Glyco_trans_4-like_N"/>
</dbReference>
<evidence type="ECO:0000256" key="2">
    <source>
        <dbReference type="ARBA" id="ARBA00022679"/>
    </source>
</evidence>
<keyword evidence="6" id="KW-1185">Reference proteome</keyword>
<evidence type="ECO:0000259" key="3">
    <source>
        <dbReference type="Pfam" id="PF00534"/>
    </source>
</evidence>
<name>A0A1H9WGE1_9PSEU</name>
<keyword evidence="2 5" id="KW-0808">Transferase</keyword>